<evidence type="ECO:0000256" key="2">
    <source>
        <dbReference type="ARBA" id="ARBA00023004"/>
    </source>
</evidence>
<evidence type="ECO:0000256" key="3">
    <source>
        <dbReference type="ARBA" id="ARBA00023014"/>
    </source>
</evidence>
<dbReference type="SFLD" id="SFLDS00029">
    <property type="entry name" value="Radical_SAM"/>
    <property type="match status" value="1"/>
</dbReference>
<name>A0ABT9UTL5_9FIRM</name>
<dbReference type="SUPFAM" id="SSF102114">
    <property type="entry name" value="Radical SAM enzymes"/>
    <property type="match status" value="1"/>
</dbReference>
<keyword evidence="1" id="KW-0479">Metal-binding</keyword>
<dbReference type="Gene3D" id="3.80.30.30">
    <property type="match status" value="1"/>
</dbReference>
<reference evidence="5 6" key="1">
    <citation type="submission" date="2023-07" db="EMBL/GenBank/DDBJ databases">
        <title>Genomic Encyclopedia of Type Strains, Phase IV (KMG-IV): sequencing the most valuable type-strain genomes for metagenomic binning, comparative biology and taxonomic classification.</title>
        <authorList>
            <person name="Goeker M."/>
        </authorList>
    </citation>
    <scope>NUCLEOTIDE SEQUENCE [LARGE SCALE GENOMIC DNA]</scope>
    <source>
        <strain evidence="5 6">DSM 20694</strain>
    </source>
</reference>
<evidence type="ECO:0000256" key="1">
    <source>
        <dbReference type="ARBA" id="ARBA00022723"/>
    </source>
</evidence>
<gene>
    <name evidence="5" type="ORF">J2S18_001590</name>
</gene>
<dbReference type="InterPro" id="IPR040086">
    <property type="entry name" value="MJ0683-like"/>
</dbReference>
<dbReference type="Pfam" id="PF04055">
    <property type="entry name" value="Radical_SAM"/>
    <property type="match status" value="1"/>
</dbReference>
<evidence type="ECO:0000313" key="5">
    <source>
        <dbReference type="EMBL" id="MDQ0149659.1"/>
    </source>
</evidence>
<dbReference type="PANTHER" id="PTHR43432">
    <property type="entry name" value="SLR0285 PROTEIN"/>
    <property type="match status" value="1"/>
</dbReference>
<keyword evidence="3" id="KW-0411">Iron-sulfur</keyword>
<proteinExistence type="predicted"/>
<dbReference type="EMBL" id="JAUSUF010000004">
    <property type="protein sequence ID" value="MDQ0149659.1"/>
    <property type="molecule type" value="Genomic_DNA"/>
</dbReference>
<keyword evidence="6" id="KW-1185">Reference proteome</keyword>
<evidence type="ECO:0000259" key="4">
    <source>
        <dbReference type="Pfam" id="PF04055"/>
    </source>
</evidence>
<dbReference type="RefSeq" id="WP_307485383.1">
    <property type="nucleotide sequence ID" value="NZ_JAUSUF010000004.1"/>
</dbReference>
<accession>A0ABT9UTL5</accession>
<organism evidence="5 6">
    <name type="scientific">Eubacterium multiforme</name>
    <dbReference type="NCBI Taxonomy" id="83339"/>
    <lineage>
        <taxon>Bacteria</taxon>
        <taxon>Bacillati</taxon>
        <taxon>Bacillota</taxon>
        <taxon>Clostridia</taxon>
        <taxon>Eubacteriales</taxon>
        <taxon>Eubacteriaceae</taxon>
        <taxon>Eubacterium</taxon>
    </lineage>
</organism>
<dbReference type="InterPro" id="IPR058240">
    <property type="entry name" value="rSAM_sf"/>
</dbReference>
<comment type="caution">
    <text evidence="5">The sequence shown here is derived from an EMBL/GenBank/DDBJ whole genome shotgun (WGS) entry which is preliminary data.</text>
</comment>
<dbReference type="Proteomes" id="UP001228504">
    <property type="component" value="Unassembled WGS sequence"/>
</dbReference>
<evidence type="ECO:0000313" key="6">
    <source>
        <dbReference type="Proteomes" id="UP001228504"/>
    </source>
</evidence>
<sequence length="329" mass="39093">MNKQNIIFKKCEDDNIKIRPHCNSKFCNQKILEVNPAIGCEFQCQYCCVYTQEEENKFSKIIVYEDYADMLEKYIQDNIDVVKDYYFFLSFESDCFQDILISTGITSSILEIFLKYNLKYFILTKGKLPNSQIKDLLIKTKKFGQVIVNDTMPDEKYRAILEPNTATLEERYNLVKFCLDNDIYTTISFSPIFPFENIDYIKRKIDMYSRIGINHFRLDMLELSFDSYNKVLNLIPECREHFNNLYMDKNSTENIWKVPNENKRIKRYKPNEEYMFNIYNDIKQYIKCLDNNITVSICDGVALTNVLLKNFNREAYDNGINCMGINLRK</sequence>
<dbReference type="SFLD" id="SFLDG01084">
    <property type="entry name" value="Uncharacterised_Radical_SAM_Su"/>
    <property type="match status" value="1"/>
</dbReference>
<protein>
    <submittedName>
        <fullName evidence="5">DNA repair photolyase</fullName>
    </submittedName>
</protein>
<feature type="domain" description="Radical SAM core" evidence="4">
    <location>
        <begin position="35"/>
        <end position="203"/>
    </location>
</feature>
<dbReference type="PANTHER" id="PTHR43432:SF3">
    <property type="entry name" value="SLR0285 PROTEIN"/>
    <property type="match status" value="1"/>
</dbReference>
<keyword evidence="2" id="KW-0408">Iron</keyword>
<dbReference type="InterPro" id="IPR007197">
    <property type="entry name" value="rSAM"/>
</dbReference>